<dbReference type="Gene3D" id="3.40.50.2300">
    <property type="match status" value="1"/>
</dbReference>
<dbReference type="GO" id="GO:0006355">
    <property type="term" value="P:regulation of DNA-templated transcription"/>
    <property type="evidence" value="ECO:0007669"/>
    <property type="project" value="InterPro"/>
</dbReference>
<evidence type="ECO:0000256" key="5">
    <source>
        <dbReference type="ARBA" id="ARBA00023163"/>
    </source>
</evidence>
<gene>
    <name evidence="10" type="primary">phoB</name>
    <name evidence="10" type="ORF">DAMO_2818</name>
</gene>
<dbReference type="HOGENOM" id="CLU_000445_30_4_0"/>
<dbReference type="GO" id="GO:0000976">
    <property type="term" value="F:transcription cis-regulatory region binding"/>
    <property type="evidence" value="ECO:0007669"/>
    <property type="project" value="TreeGrafter"/>
</dbReference>
<evidence type="ECO:0000256" key="4">
    <source>
        <dbReference type="ARBA" id="ARBA00023125"/>
    </source>
</evidence>
<dbReference type="Pfam" id="PF00486">
    <property type="entry name" value="Trans_reg_C"/>
    <property type="match status" value="1"/>
</dbReference>
<feature type="modified residue" description="4-aspartylphosphate" evidence="6">
    <location>
        <position position="56"/>
    </location>
</feature>
<dbReference type="KEGG" id="mox:DAMO_2818"/>
<evidence type="ECO:0000313" key="11">
    <source>
        <dbReference type="Proteomes" id="UP000006898"/>
    </source>
</evidence>
<dbReference type="SMART" id="SM00862">
    <property type="entry name" value="Trans_reg_C"/>
    <property type="match status" value="1"/>
</dbReference>
<dbReference type="GO" id="GO:0005829">
    <property type="term" value="C:cytosol"/>
    <property type="evidence" value="ECO:0007669"/>
    <property type="project" value="TreeGrafter"/>
</dbReference>
<feature type="DNA-binding region" description="OmpR/PhoB-type" evidence="7">
    <location>
        <begin position="136"/>
        <end position="235"/>
    </location>
</feature>
<keyword evidence="5" id="KW-0804">Transcription</keyword>
<keyword evidence="3" id="KW-0805">Transcription regulation</keyword>
<dbReference type="PANTHER" id="PTHR48111:SF40">
    <property type="entry name" value="PHOSPHATE REGULON TRANSCRIPTIONAL REGULATORY PROTEIN PHOB"/>
    <property type="match status" value="1"/>
</dbReference>
<dbReference type="PROSITE" id="PS50110">
    <property type="entry name" value="RESPONSE_REGULATORY"/>
    <property type="match status" value="1"/>
</dbReference>
<evidence type="ECO:0000256" key="6">
    <source>
        <dbReference type="PROSITE-ProRule" id="PRU00169"/>
    </source>
</evidence>
<dbReference type="EMBL" id="FP565575">
    <property type="protein sequence ID" value="CBE69891.1"/>
    <property type="molecule type" value="Genomic_DNA"/>
</dbReference>
<feature type="domain" description="Response regulatory" evidence="8">
    <location>
        <begin position="7"/>
        <end position="120"/>
    </location>
</feature>
<dbReference type="FunFam" id="3.40.50.2300:FF:000001">
    <property type="entry name" value="DNA-binding response regulator PhoB"/>
    <property type="match status" value="1"/>
</dbReference>
<dbReference type="PANTHER" id="PTHR48111">
    <property type="entry name" value="REGULATOR OF RPOS"/>
    <property type="match status" value="1"/>
</dbReference>
<feature type="domain" description="OmpR/PhoB-type" evidence="9">
    <location>
        <begin position="136"/>
        <end position="235"/>
    </location>
</feature>
<evidence type="ECO:0000256" key="2">
    <source>
        <dbReference type="ARBA" id="ARBA00023012"/>
    </source>
</evidence>
<dbReference type="Proteomes" id="UP000006898">
    <property type="component" value="Chromosome"/>
</dbReference>
<keyword evidence="1 6" id="KW-0597">Phosphoprotein</keyword>
<dbReference type="AlphaFoldDB" id="D5ML49"/>
<dbReference type="InterPro" id="IPR016032">
    <property type="entry name" value="Sig_transdc_resp-reg_C-effctor"/>
</dbReference>
<dbReference type="FunFam" id="1.10.10.10:FF:000018">
    <property type="entry name" value="DNA-binding response regulator ResD"/>
    <property type="match status" value="1"/>
</dbReference>
<protein>
    <submittedName>
        <fullName evidence="10">Response regulator in two-component regulatory system with PhoR (Or CreC), regulation of Pi uptake (OmpR family)</fullName>
    </submittedName>
</protein>
<dbReference type="Pfam" id="PF00072">
    <property type="entry name" value="Response_reg"/>
    <property type="match status" value="1"/>
</dbReference>
<dbReference type="STRING" id="671143.DAMO_2818"/>
<dbReference type="eggNOG" id="COG0745">
    <property type="taxonomic scope" value="Bacteria"/>
</dbReference>
<dbReference type="InterPro" id="IPR001789">
    <property type="entry name" value="Sig_transdc_resp-reg_receiver"/>
</dbReference>
<dbReference type="CDD" id="cd17574">
    <property type="entry name" value="REC_OmpR"/>
    <property type="match status" value="1"/>
</dbReference>
<dbReference type="InterPro" id="IPR036388">
    <property type="entry name" value="WH-like_DNA-bd_sf"/>
</dbReference>
<name>D5ML49_METO1</name>
<evidence type="ECO:0000313" key="10">
    <source>
        <dbReference type="EMBL" id="CBE69891.1"/>
    </source>
</evidence>
<dbReference type="Gene3D" id="6.10.250.690">
    <property type="match status" value="1"/>
</dbReference>
<dbReference type="SUPFAM" id="SSF46894">
    <property type="entry name" value="C-terminal effector domain of the bipartite response regulators"/>
    <property type="match status" value="1"/>
</dbReference>
<dbReference type="GO" id="GO:0032993">
    <property type="term" value="C:protein-DNA complex"/>
    <property type="evidence" value="ECO:0007669"/>
    <property type="project" value="TreeGrafter"/>
</dbReference>
<proteinExistence type="predicted"/>
<evidence type="ECO:0000256" key="1">
    <source>
        <dbReference type="ARBA" id="ARBA00022553"/>
    </source>
</evidence>
<dbReference type="InterPro" id="IPR011006">
    <property type="entry name" value="CheY-like_superfamily"/>
</dbReference>
<dbReference type="SMART" id="SM00448">
    <property type="entry name" value="REC"/>
    <property type="match status" value="1"/>
</dbReference>
<dbReference type="SUPFAM" id="SSF52172">
    <property type="entry name" value="CheY-like"/>
    <property type="match status" value="1"/>
</dbReference>
<evidence type="ECO:0000256" key="3">
    <source>
        <dbReference type="ARBA" id="ARBA00023015"/>
    </source>
</evidence>
<organism evidence="10 11">
    <name type="scientific">Methylomirabilis oxygeniifera</name>
    <dbReference type="NCBI Taxonomy" id="671143"/>
    <lineage>
        <taxon>Bacteria</taxon>
        <taxon>Candidatus Methylomirabilota</taxon>
        <taxon>Candidatus Methylomirabilia</taxon>
        <taxon>Candidatus Methylomirabilales</taxon>
        <taxon>Candidatus Methylomirabilaceae</taxon>
        <taxon>Candidatus Methylomirabilis</taxon>
    </lineage>
</organism>
<reference evidence="10 11" key="1">
    <citation type="journal article" date="2010" name="Nature">
        <title>Nitrite-driven anaerobic methane oxidation by oxygenic bacteria.</title>
        <authorList>
            <person name="Ettwig K.F."/>
            <person name="Butler M.K."/>
            <person name="Le Paslier D."/>
            <person name="Pelletier E."/>
            <person name="Mangenot S."/>
            <person name="Kuypers M.M.M."/>
            <person name="Schreiber F."/>
            <person name="Dutilh B.E."/>
            <person name="Zedelius J."/>
            <person name="de Beer D."/>
            <person name="Gloerich J."/>
            <person name="Wessels H.J.C.T."/>
            <person name="van Allen T."/>
            <person name="Luesken F."/>
            <person name="Wu M."/>
            <person name="van de Pas-Schoonen K.T."/>
            <person name="Op den Camp H.J.M."/>
            <person name="Janssen-Megens E.M."/>
            <person name="Francoijs K-J."/>
            <person name="Stunnenberg H."/>
            <person name="Weissenbach J."/>
            <person name="Jetten M.S.M."/>
            <person name="Strous M."/>
        </authorList>
    </citation>
    <scope>NUCLEOTIDE SEQUENCE [LARGE SCALE GENOMIC DNA]</scope>
</reference>
<evidence type="ECO:0000259" key="9">
    <source>
        <dbReference type="PROSITE" id="PS51755"/>
    </source>
</evidence>
<keyword evidence="4 7" id="KW-0238">DNA-binding</keyword>
<dbReference type="PROSITE" id="PS51755">
    <property type="entry name" value="OMPR_PHOB"/>
    <property type="match status" value="1"/>
</dbReference>
<dbReference type="GO" id="GO:0000156">
    <property type="term" value="F:phosphorelay response regulator activity"/>
    <property type="evidence" value="ECO:0007669"/>
    <property type="project" value="TreeGrafter"/>
</dbReference>
<sequence length="246" mass="28263">MIHNAPTVLLIEDDASIAEPLIFGLRREGFHVLHAGDGLQGKALALTAKPDVVLLDIMLPKLSGLEVCELIRRESVVPIVMLTAKGQELDRVRGLQGGADDYIVKPFSFQELVARIQAILRRRQLDRGDALPSGDRDRIAITSIVIDRVAREVWRKKKKLELSWREFELLWLLMEHVGKALSRHEILDRIWGEDWVGDPKTLDVYIRWLREKIEKNPSAPEYIQTVRGYGYRFTDPQTPENERSRQ</sequence>
<dbReference type="CDD" id="cd00383">
    <property type="entry name" value="trans_reg_C"/>
    <property type="match status" value="1"/>
</dbReference>
<dbReference type="InterPro" id="IPR001867">
    <property type="entry name" value="OmpR/PhoB-type_DNA-bd"/>
</dbReference>
<evidence type="ECO:0000256" key="7">
    <source>
        <dbReference type="PROSITE-ProRule" id="PRU01091"/>
    </source>
</evidence>
<dbReference type="InterPro" id="IPR039420">
    <property type="entry name" value="WalR-like"/>
</dbReference>
<dbReference type="Gene3D" id="1.10.10.10">
    <property type="entry name" value="Winged helix-like DNA-binding domain superfamily/Winged helix DNA-binding domain"/>
    <property type="match status" value="1"/>
</dbReference>
<keyword evidence="2" id="KW-0902">Two-component regulatory system</keyword>
<accession>D5ML49</accession>
<evidence type="ECO:0000259" key="8">
    <source>
        <dbReference type="PROSITE" id="PS50110"/>
    </source>
</evidence>